<dbReference type="InterPro" id="IPR012337">
    <property type="entry name" value="RNaseH-like_sf"/>
</dbReference>
<evidence type="ECO:0000313" key="5">
    <source>
        <dbReference type="Proteomes" id="UP000681967"/>
    </source>
</evidence>
<evidence type="ECO:0000313" key="3">
    <source>
        <dbReference type="EMBL" id="CAF5104433.1"/>
    </source>
</evidence>
<dbReference type="Gene3D" id="3.30.420.10">
    <property type="entry name" value="Ribonuclease H-like superfamily/Ribonuclease H"/>
    <property type="match status" value="1"/>
</dbReference>
<evidence type="ECO:0000256" key="2">
    <source>
        <dbReference type="SAM" id="Phobius"/>
    </source>
</evidence>
<dbReference type="EMBL" id="CAJOBH010239610">
    <property type="protein sequence ID" value="CAF5104433.1"/>
    <property type="molecule type" value="Genomic_DNA"/>
</dbReference>
<dbReference type="SUPFAM" id="SSF53098">
    <property type="entry name" value="Ribonuclease H-like"/>
    <property type="match status" value="1"/>
</dbReference>
<organism evidence="3 5">
    <name type="scientific">Rotaria magnacalcarata</name>
    <dbReference type="NCBI Taxonomy" id="392030"/>
    <lineage>
        <taxon>Eukaryota</taxon>
        <taxon>Metazoa</taxon>
        <taxon>Spiralia</taxon>
        <taxon>Gnathifera</taxon>
        <taxon>Rotifera</taxon>
        <taxon>Eurotatoria</taxon>
        <taxon>Bdelloidea</taxon>
        <taxon>Philodinida</taxon>
        <taxon>Philodinidae</taxon>
        <taxon>Rotaria</taxon>
    </lineage>
</organism>
<dbReference type="EMBL" id="CAJOBJ010339338">
    <property type="protein sequence ID" value="CAF5193110.1"/>
    <property type="molecule type" value="Genomic_DNA"/>
</dbReference>
<accession>A0A8S3F5G5</accession>
<comment type="similarity">
    <text evidence="1">Belongs to the CAF1 family.</text>
</comment>
<protein>
    <submittedName>
        <fullName evidence="3">Uncharacterized protein</fullName>
    </submittedName>
</protein>
<dbReference type="Proteomes" id="UP000681720">
    <property type="component" value="Unassembled WGS sequence"/>
</dbReference>
<keyword evidence="2" id="KW-0472">Membrane</keyword>
<dbReference type="Proteomes" id="UP000681967">
    <property type="component" value="Unassembled WGS sequence"/>
</dbReference>
<dbReference type="GO" id="GO:0003676">
    <property type="term" value="F:nucleic acid binding"/>
    <property type="evidence" value="ECO:0007669"/>
    <property type="project" value="InterPro"/>
</dbReference>
<gene>
    <name evidence="3" type="ORF">BYL167_LOCUS64809</name>
    <name evidence="4" type="ORF">GIL414_LOCUS73752</name>
</gene>
<name>A0A8S3F5G5_9BILA</name>
<dbReference type="InterPro" id="IPR006941">
    <property type="entry name" value="RNase_CAF1"/>
</dbReference>
<keyword evidence="2" id="KW-1133">Transmembrane helix</keyword>
<comment type="caution">
    <text evidence="3">The sequence shown here is derived from an EMBL/GenBank/DDBJ whole genome shotgun (WGS) entry which is preliminary data.</text>
</comment>
<dbReference type="AlphaFoldDB" id="A0A8S3F5G5"/>
<dbReference type="Pfam" id="PF04857">
    <property type="entry name" value="CAF1"/>
    <property type="match status" value="1"/>
</dbReference>
<evidence type="ECO:0000256" key="1">
    <source>
        <dbReference type="ARBA" id="ARBA00008372"/>
    </source>
</evidence>
<sequence length="239" mass="28716">MKEYLFTRQNRSNISNYIDKLTTATSLSSLYDLLTSKYYDSLIFLKPIIVINSTNQCQVRKHEAGYDAFMSGIIFLKMIYLYKQKHFNNKLDFNEHQSIFDICLNEIQIFKNRFYSTFLPFISLNRYDTNEIFKKKNLQQCLVIRKHSKERIDLSDIITKFNAYCTMEYEINRNLDTIYLLFQSERCQRQILQDYIDDPLYKIEKFNWFKHSLVVKYSFGISIVMTGICIAFLLKKRQI</sequence>
<reference evidence="3" key="1">
    <citation type="submission" date="2021-02" db="EMBL/GenBank/DDBJ databases">
        <authorList>
            <person name="Nowell W R."/>
        </authorList>
    </citation>
    <scope>NUCLEOTIDE SEQUENCE</scope>
</reference>
<proteinExistence type="inferred from homology"/>
<keyword evidence="2" id="KW-0812">Transmembrane</keyword>
<feature type="transmembrane region" description="Helical" evidence="2">
    <location>
        <begin position="214"/>
        <end position="234"/>
    </location>
</feature>
<evidence type="ECO:0000313" key="4">
    <source>
        <dbReference type="EMBL" id="CAF5193110.1"/>
    </source>
</evidence>
<dbReference type="InterPro" id="IPR036397">
    <property type="entry name" value="RNaseH_sf"/>
</dbReference>